<dbReference type="OrthoDB" id="10050996at2759"/>
<proteinExistence type="predicted"/>
<dbReference type="PANTHER" id="PTHR31424:SF3">
    <property type="entry name" value="RING-TYPE DOMAIN-CONTAINING PROTEIN"/>
    <property type="match status" value="1"/>
</dbReference>
<evidence type="ECO:0000313" key="2">
    <source>
        <dbReference type="Proteomes" id="UP001152320"/>
    </source>
</evidence>
<accession>A0A9Q0Y987</accession>
<gene>
    <name evidence="1" type="ORF">HOLleu_43818</name>
</gene>
<dbReference type="EMBL" id="JAIZAY010000478">
    <property type="protein sequence ID" value="KAJ8018277.1"/>
    <property type="molecule type" value="Genomic_DNA"/>
</dbReference>
<dbReference type="AlphaFoldDB" id="A0A9Q0Y987"/>
<evidence type="ECO:0000313" key="1">
    <source>
        <dbReference type="EMBL" id="KAJ8018277.1"/>
    </source>
</evidence>
<sequence length="379" mass="43186">MSGRHCCLWCTVTKEQMRVPLDQRGPCPLRSLDTIRDDLKKFQDNGARPSTAKEFHNVIDEPLFDIPLNQVCPPGLHISLGLFLKHFNSFEAACHILDMKIARQVGETPDGSTRNFQDAVDVFTKARKKDEEADSLDDGANLMLEHLVSVHDPEQAAIYHQTIQEHLRERDKLHQEAKSMRDKINLPKENGPLVRQLDKTLQTFRVSRQAYHGKSFVGNHVHRCCKKENIDRLMSSVVDATKTLCPDLVGEAEIITAKYYTLFRLFGTCNKQYNTAGILTEEDTEGLDSTIKAYLDYFREKFPSETVPPKMHILEDHVMPFIRKWKVGLGYLGEQGVESVHARLNSIRHNIRGLKDDLAILQSTVVTHWVQTRPGAHPS</sequence>
<protein>
    <submittedName>
        <fullName evidence="1">Uncharacterized protein</fullName>
    </submittedName>
</protein>
<organism evidence="1 2">
    <name type="scientific">Holothuria leucospilota</name>
    <name type="common">Black long sea cucumber</name>
    <name type="synonym">Mertensiothuria leucospilota</name>
    <dbReference type="NCBI Taxonomy" id="206669"/>
    <lineage>
        <taxon>Eukaryota</taxon>
        <taxon>Metazoa</taxon>
        <taxon>Echinodermata</taxon>
        <taxon>Eleutherozoa</taxon>
        <taxon>Echinozoa</taxon>
        <taxon>Holothuroidea</taxon>
        <taxon>Aspidochirotacea</taxon>
        <taxon>Aspidochirotida</taxon>
        <taxon>Holothuriidae</taxon>
        <taxon>Holothuria</taxon>
    </lineage>
</organism>
<dbReference type="Proteomes" id="UP001152320">
    <property type="component" value="Unassembled WGS sequence"/>
</dbReference>
<keyword evidence="2" id="KW-1185">Reference proteome</keyword>
<name>A0A9Q0Y987_HOLLE</name>
<comment type="caution">
    <text evidence="1">The sequence shown here is derived from an EMBL/GenBank/DDBJ whole genome shotgun (WGS) entry which is preliminary data.</text>
</comment>
<reference evidence="1" key="1">
    <citation type="submission" date="2021-10" db="EMBL/GenBank/DDBJ databases">
        <title>Tropical sea cucumber genome reveals ecological adaptation and Cuvierian tubules defense mechanism.</title>
        <authorList>
            <person name="Chen T."/>
        </authorList>
    </citation>
    <scope>NUCLEOTIDE SEQUENCE</scope>
    <source>
        <strain evidence="1">Nanhai2018</strain>
        <tissue evidence="1">Muscle</tissue>
    </source>
</reference>
<dbReference type="PANTHER" id="PTHR31424">
    <property type="entry name" value="PROTEIN CBG23806"/>
    <property type="match status" value="1"/>
</dbReference>